<accession>A0A2W4W9Q8</accession>
<reference evidence="2" key="1">
    <citation type="submission" date="2018-04" db="EMBL/GenBank/DDBJ databases">
        <authorList>
            <person name="Cornet L."/>
        </authorList>
    </citation>
    <scope>NUCLEOTIDE SEQUENCE [LARGE SCALE GENOMIC DNA]</scope>
</reference>
<comment type="caution">
    <text evidence="1">The sequence shown here is derived from an EMBL/GenBank/DDBJ whole genome shotgun (WGS) entry which is preliminary data.</text>
</comment>
<reference evidence="1 2" key="2">
    <citation type="submission" date="2018-06" db="EMBL/GenBank/DDBJ databases">
        <title>Metagenomic assembly of (sub)arctic Cyanobacteria and their associated microbiome from non-axenic cultures.</title>
        <authorList>
            <person name="Baurain D."/>
        </authorList>
    </citation>
    <scope>NUCLEOTIDE SEQUENCE [LARGE SCALE GENOMIC DNA]</scope>
    <source>
        <strain evidence="1">ULC129bin1</strain>
    </source>
</reference>
<protein>
    <submittedName>
        <fullName evidence="1">Uncharacterized protein</fullName>
    </submittedName>
</protein>
<sequence length="62" mass="6754">MIYRQAAELGVPIILDLCDVALSDRPNMIPLDKLEDGLTQIIRIREALGAAPQVNLSSGYTT</sequence>
<evidence type="ECO:0000313" key="2">
    <source>
        <dbReference type="Proteomes" id="UP000249354"/>
    </source>
</evidence>
<dbReference type="Proteomes" id="UP000249354">
    <property type="component" value="Unassembled WGS sequence"/>
</dbReference>
<proteinExistence type="predicted"/>
<gene>
    <name evidence="1" type="ORF">DCF25_08865</name>
</gene>
<dbReference type="AlphaFoldDB" id="A0A2W4W9Q8"/>
<organism evidence="1 2">
    <name type="scientific">Leptolyngbya foveolarum</name>
    <dbReference type="NCBI Taxonomy" id="47253"/>
    <lineage>
        <taxon>Bacteria</taxon>
        <taxon>Bacillati</taxon>
        <taxon>Cyanobacteriota</taxon>
        <taxon>Cyanophyceae</taxon>
        <taxon>Leptolyngbyales</taxon>
        <taxon>Leptolyngbyaceae</taxon>
        <taxon>Leptolyngbya group</taxon>
        <taxon>Leptolyngbya</taxon>
    </lineage>
</organism>
<dbReference type="EMBL" id="QBMC01000047">
    <property type="protein sequence ID" value="PZO19045.1"/>
    <property type="molecule type" value="Genomic_DNA"/>
</dbReference>
<name>A0A2W4W9Q8_9CYAN</name>
<evidence type="ECO:0000313" key="1">
    <source>
        <dbReference type="EMBL" id="PZO19045.1"/>
    </source>
</evidence>